<sequence length="226" mass="25229">MPISIKDGFVAIAADENTPRAKTWFAKKVSADNRTWVLCDRLDSGFRHFCSNGFDMLDEMHRKRSEKCDPLIAAVQEPAEDAEAAPPAAKVAKKDALDMIAGYVSITVTDEWGLDYTMNVRSAAMRRSHLHIELPPENLAALTMKPQDVQGPSEWEPTLADGLVTWLGYRHALSVPYFDADKAKWLNKSMKVPTLADEAAMQSAAEKVAAALLEWRHQHRTEPPKE</sequence>
<dbReference type="EMBL" id="CAUYUJ010006315">
    <property type="protein sequence ID" value="CAK0816934.1"/>
    <property type="molecule type" value="Genomic_DNA"/>
</dbReference>
<accession>A0ABN9P9Z6</accession>
<gene>
    <name evidence="2" type="ORF">PCOR1329_LOCUS19691</name>
    <name evidence="1" type="ORF">PCOR1329_LOCUS58</name>
</gene>
<proteinExistence type="predicted"/>
<name>A0ABN9P9Z6_9DINO</name>
<reference evidence="1" key="1">
    <citation type="submission" date="2023-10" db="EMBL/GenBank/DDBJ databases">
        <authorList>
            <person name="Chen Y."/>
            <person name="Shah S."/>
            <person name="Dougan E. K."/>
            <person name="Thang M."/>
            <person name="Chan C."/>
        </authorList>
    </citation>
    <scope>NUCLEOTIDE SEQUENCE [LARGE SCALE GENOMIC DNA]</scope>
</reference>
<evidence type="ECO:0000313" key="2">
    <source>
        <dbReference type="EMBL" id="CAK0816934.1"/>
    </source>
</evidence>
<dbReference type="Proteomes" id="UP001189429">
    <property type="component" value="Unassembled WGS sequence"/>
</dbReference>
<dbReference type="EMBL" id="CAUYUJ010000001">
    <property type="protein sequence ID" value="CAK0788089.1"/>
    <property type="molecule type" value="Genomic_DNA"/>
</dbReference>
<comment type="caution">
    <text evidence="1">The sequence shown here is derived from an EMBL/GenBank/DDBJ whole genome shotgun (WGS) entry which is preliminary data.</text>
</comment>
<protein>
    <submittedName>
        <fullName evidence="1">Uncharacterized protein</fullName>
    </submittedName>
</protein>
<keyword evidence="3" id="KW-1185">Reference proteome</keyword>
<evidence type="ECO:0000313" key="1">
    <source>
        <dbReference type="EMBL" id="CAK0788089.1"/>
    </source>
</evidence>
<evidence type="ECO:0000313" key="3">
    <source>
        <dbReference type="Proteomes" id="UP001189429"/>
    </source>
</evidence>
<organism evidence="1 3">
    <name type="scientific">Prorocentrum cordatum</name>
    <dbReference type="NCBI Taxonomy" id="2364126"/>
    <lineage>
        <taxon>Eukaryota</taxon>
        <taxon>Sar</taxon>
        <taxon>Alveolata</taxon>
        <taxon>Dinophyceae</taxon>
        <taxon>Prorocentrales</taxon>
        <taxon>Prorocentraceae</taxon>
        <taxon>Prorocentrum</taxon>
    </lineage>
</organism>